<accession>A0A9N9H7H0</accession>
<organism evidence="2 3">
    <name type="scientific">Paraglomus occultum</name>
    <dbReference type="NCBI Taxonomy" id="144539"/>
    <lineage>
        <taxon>Eukaryota</taxon>
        <taxon>Fungi</taxon>
        <taxon>Fungi incertae sedis</taxon>
        <taxon>Mucoromycota</taxon>
        <taxon>Glomeromycotina</taxon>
        <taxon>Glomeromycetes</taxon>
        <taxon>Paraglomerales</taxon>
        <taxon>Paraglomeraceae</taxon>
        <taxon>Paraglomus</taxon>
    </lineage>
</organism>
<protein>
    <submittedName>
        <fullName evidence="2">2021_t:CDS:1</fullName>
    </submittedName>
</protein>
<keyword evidence="3" id="KW-1185">Reference proteome</keyword>
<gene>
    <name evidence="2" type="ORF">POCULU_LOCUS10534</name>
</gene>
<reference evidence="2" key="1">
    <citation type="submission" date="2021-06" db="EMBL/GenBank/DDBJ databases">
        <authorList>
            <person name="Kallberg Y."/>
            <person name="Tangrot J."/>
            <person name="Rosling A."/>
        </authorList>
    </citation>
    <scope>NUCLEOTIDE SEQUENCE</scope>
    <source>
        <strain evidence="2">IA702</strain>
    </source>
</reference>
<evidence type="ECO:0000256" key="1">
    <source>
        <dbReference type="SAM" id="MobiDB-lite"/>
    </source>
</evidence>
<comment type="caution">
    <text evidence="2">The sequence shown here is derived from an EMBL/GenBank/DDBJ whole genome shotgun (WGS) entry which is preliminary data.</text>
</comment>
<dbReference type="AlphaFoldDB" id="A0A9N9H7H0"/>
<sequence length="39" mass="4504">MELPEADLEKEAGIYNLEERDKELGKESGEYKEDENTSN</sequence>
<dbReference type="EMBL" id="CAJVPJ010005575">
    <property type="protein sequence ID" value="CAG8662591.1"/>
    <property type="molecule type" value="Genomic_DNA"/>
</dbReference>
<evidence type="ECO:0000313" key="2">
    <source>
        <dbReference type="EMBL" id="CAG8662591.1"/>
    </source>
</evidence>
<feature type="compositionally biased region" description="Basic and acidic residues" evidence="1">
    <location>
        <begin position="7"/>
        <end position="39"/>
    </location>
</feature>
<proteinExistence type="predicted"/>
<dbReference type="Proteomes" id="UP000789572">
    <property type="component" value="Unassembled WGS sequence"/>
</dbReference>
<evidence type="ECO:0000313" key="3">
    <source>
        <dbReference type="Proteomes" id="UP000789572"/>
    </source>
</evidence>
<feature type="region of interest" description="Disordered" evidence="1">
    <location>
        <begin position="1"/>
        <end position="39"/>
    </location>
</feature>
<name>A0A9N9H7H0_9GLOM</name>